<feature type="transmembrane region" description="Helical" evidence="1">
    <location>
        <begin position="152"/>
        <end position="173"/>
    </location>
</feature>
<dbReference type="InterPro" id="IPR018750">
    <property type="entry name" value="DUF2306_membrane"/>
</dbReference>
<dbReference type="AlphaFoldDB" id="A0AA97LZQ4"/>
<sequence length="222" mass="23904">MTSSSRREWLVIALLILLSAVPVLAGAVRLGELAGGAQITPENARFFASPTPVVLHIISSVVYCVWGAFQFAPRFRRRRIGWHRAAGLLLVPLGLLSAFSGLWMTLFYPRPEGDGDLLTLLRLVFGSAMVLSLVLGFVAVRRRDIAGHSAWMIRGYAIGQGAGTQVLTHLPWALLLGAPGELSRAVLMGAGWVINIAVAEWIIRGRSVGSARSAPVSRMGQV</sequence>
<keyword evidence="3" id="KW-1185">Reference proteome</keyword>
<proteinExistence type="predicted"/>
<dbReference type="KEGG" id="thao:NI17_007420"/>
<protein>
    <submittedName>
        <fullName evidence="2">DUF2306 domain-containing protein</fullName>
    </submittedName>
</protein>
<dbReference type="EMBL" id="CP063196">
    <property type="protein sequence ID" value="UOE20986.1"/>
    <property type="molecule type" value="Genomic_DNA"/>
</dbReference>
<keyword evidence="1" id="KW-0472">Membrane</keyword>
<feature type="transmembrane region" description="Helical" evidence="1">
    <location>
        <begin position="85"/>
        <end position="108"/>
    </location>
</feature>
<evidence type="ECO:0000256" key="1">
    <source>
        <dbReference type="SAM" id="Phobius"/>
    </source>
</evidence>
<dbReference type="Proteomes" id="UP000265719">
    <property type="component" value="Chromosome"/>
</dbReference>
<feature type="transmembrane region" description="Helical" evidence="1">
    <location>
        <begin position="185"/>
        <end position="203"/>
    </location>
</feature>
<reference evidence="2" key="1">
    <citation type="submission" date="2020-10" db="EMBL/GenBank/DDBJ databases">
        <title>De novo genome project of the cellulose decomposer Thermobifida halotolerans type strain.</title>
        <authorList>
            <person name="Nagy I."/>
            <person name="Horvath B."/>
            <person name="Kukolya J."/>
            <person name="Nagy I."/>
            <person name="Orsini M."/>
        </authorList>
    </citation>
    <scope>NUCLEOTIDE SEQUENCE</scope>
    <source>
        <strain evidence="2">DSM 44931</strain>
    </source>
</reference>
<accession>A0AA97LZQ4</accession>
<keyword evidence="1" id="KW-0812">Transmembrane</keyword>
<feature type="transmembrane region" description="Helical" evidence="1">
    <location>
        <begin position="53"/>
        <end position="73"/>
    </location>
</feature>
<evidence type="ECO:0000313" key="3">
    <source>
        <dbReference type="Proteomes" id="UP000265719"/>
    </source>
</evidence>
<dbReference type="Pfam" id="PF10067">
    <property type="entry name" value="DUF2306"/>
    <property type="match status" value="1"/>
</dbReference>
<name>A0AA97LZQ4_9ACTN</name>
<feature type="transmembrane region" description="Helical" evidence="1">
    <location>
        <begin position="120"/>
        <end position="140"/>
    </location>
</feature>
<organism evidence="2 3">
    <name type="scientific">Thermobifida halotolerans</name>
    <dbReference type="NCBI Taxonomy" id="483545"/>
    <lineage>
        <taxon>Bacteria</taxon>
        <taxon>Bacillati</taxon>
        <taxon>Actinomycetota</taxon>
        <taxon>Actinomycetes</taxon>
        <taxon>Streptosporangiales</taxon>
        <taxon>Nocardiopsidaceae</taxon>
        <taxon>Thermobifida</taxon>
    </lineage>
</organism>
<keyword evidence="1" id="KW-1133">Transmembrane helix</keyword>
<evidence type="ECO:0000313" key="2">
    <source>
        <dbReference type="EMBL" id="UOE20986.1"/>
    </source>
</evidence>
<gene>
    <name evidence="2" type="ORF">NI17_007420</name>
</gene>
<dbReference type="RefSeq" id="WP_068693171.1">
    <property type="nucleotide sequence ID" value="NZ_CP063196.1"/>
</dbReference>